<comment type="caution">
    <text evidence="1">The sequence shown here is derived from an EMBL/GenBank/DDBJ whole genome shotgun (WGS) entry which is preliminary data.</text>
</comment>
<protein>
    <submittedName>
        <fullName evidence="1">Uncharacterized protein</fullName>
    </submittedName>
</protein>
<dbReference type="EMBL" id="AGNL01007477">
    <property type="protein sequence ID" value="EJK71241.1"/>
    <property type="molecule type" value="Genomic_DNA"/>
</dbReference>
<dbReference type="Proteomes" id="UP000266841">
    <property type="component" value="Unassembled WGS sequence"/>
</dbReference>
<feature type="non-terminal residue" evidence="1">
    <location>
        <position position="1"/>
    </location>
</feature>
<keyword evidence="2" id="KW-1185">Reference proteome</keyword>
<evidence type="ECO:0000313" key="2">
    <source>
        <dbReference type="Proteomes" id="UP000266841"/>
    </source>
</evidence>
<reference evidence="1 2" key="1">
    <citation type="journal article" date="2012" name="Genome Biol.">
        <title>Genome and low-iron response of an oceanic diatom adapted to chronic iron limitation.</title>
        <authorList>
            <person name="Lommer M."/>
            <person name="Specht M."/>
            <person name="Roy A.S."/>
            <person name="Kraemer L."/>
            <person name="Andreson R."/>
            <person name="Gutowska M.A."/>
            <person name="Wolf J."/>
            <person name="Bergner S.V."/>
            <person name="Schilhabel M.B."/>
            <person name="Klostermeier U.C."/>
            <person name="Beiko R.G."/>
            <person name="Rosenstiel P."/>
            <person name="Hippler M."/>
            <person name="Laroche J."/>
        </authorList>
    </citation>
    <scope>NUCLEOTIDE SEQUENCE [LARGE SCALE GENOMIC DNA]</scope>
    <source>
        <strain evidence="1 2">CCMP1005</strain>
    </source>
</reference>
<name>K0TCQ7_THAOC</name>
<dbReference type="eggNOG" id="ENOG502T7CC">
    <property type="taxonomic scope" value="Eukaryota"/>
</dbReference>
<organism evidence="1 2">
    <name type="scientific">Thalassiosira oceanica</name>
    <name type="common">Marine diatom</name>
    <dbReference type="NCBI Taxonomy" id="159749"/>
    <lineage>
        <taxon>Eukaryota</taxon>
        <taxon>Sar</taxon>
        <taxon>Stramenopiles</taxon>
        <taxon>Ochrophyta</taxon>
        <taxon>Bacillariophyta</taxon>
        <taxon>Coscinodiscophyceae</taxon>
        <taxon>Thalassiosirophycidae</taxon>
        <taxon>Thalassiosirales</taxon>
        <taxon>Thalassiosiraceae</taxon>
        <taxon>Thalassiosira</taxon>
    </lineage>
</organism>
<proteinExistence type="predicted"/>
<sequence length="286" mass="29987">PTVRGAAEEPPRSPAQISDQKEVYMVPDGHVALLQSGRLQRLSSIPHLTSVAAGFHSFHRSDVINGSETSAGRARAMMHKFAVAPASAMGAVIGPPGEAMEELDSPYHRCCAVVPAEPTGCLVATQYCRENEPKGEIGLGPESAARPNAGPFLRFPLGRRRGRGPAVRASAGVTTNLVEQDGECFRGVEPIFLEEMFTWGGCCVGVAKEVPGLVAFPVGTGGGDDVEGGVAGWESEVARGAEVCEVGLRSVLELERGQGLAGPFAKKEVAEDRAEVVVGSDGDREE</sequence>
<evidence type="ECO:0000313" key="1">
    <source>
        <dbReference type="EMBL" id="EJK71241.1"/>
    </source>
</evidence>
<accession>K0TCQ7</accession>
<dbReference type="AlphaFoldDB" id="K0TCQ7"/>
<gene>
    <name evidence="1" type="ORF">THAOC_07340</name>
</gene>